<comment type="caution">
    <text evidence="4">The sequence shown here is derived from an EMBL/GenBank/DDBJ whole genome shotgun (WGS) entry which is preliminary data.</text>
</comment>
<dbReference type="PRINTS" id="PR00793">
    <property type="entry name" value="PROAMNOPTASE"/>
</dbReference>
<gene>
    <name evidence="4" type="ORF">ACFFGA_12610</name>
</gene>
<feature type="domain" description="AB hydrolase-1" evidence="3">
    <location>
        <begin position="41"/>
        <end position="282"/>
    </location>
</feature>
<dbReference type="RefSeq" id="WP_386064584.1">
    <property type="nucleotide sequence ID" value="NZ_JBHLTQ010000006.1"/>
</dbReference>
<protein>
    <submittedName>
        <fullName evidence="4">Alpha/beta fold hydrolase</fullName>
    </submittedName>
</protein>
<organism evidence="4 5">
    <name type="scientific">Winogradskyella pulchriflava</name>
    <dbReference type="NCBI Taxonomy" id="1110688"/>
    <lineage>
        <taxon>Bacteria</taxon>
        <taxon>Pseudomonadati</taxon>
        <taxon>Bacteroidota</taxon>
        <taxon>Flavobacteriia</taxon>
        <taxon>Flavobacteriales</taxon>
        <taxon>Flavobacteriaceae</taxon>
        <taxon>Winogradskyella</taxon>
    </lineage>
</organism>
<proteinExistence type="inferred from homology"/>
<evidence type="ECO:0000256" key="2">
    <source>
        <dbReference type="ARBA" id="ARBA00022801"/>
    </source>
</evidence>
<dbReference type="GO" id="GO:0016787">
    <property type="term" value="F:hydrolase activity"/>
    <property type="evidence" value="ECO:0007669"/>
    <property type="project" value="UniProtKB-KW"/>
</dbReference>
<dbReference type="SUPFAM" id="SSF53474">
    <property type="entry name" value="alpha/beta-Hydrolases"/>
    <property type="match status" value="1"/>
</dbReference>
<accession>A0ABV6QAY2</accession>
<dbReference type="Proteomes" id="UP001589832">
    <property type="component" value="Unassembled WGS sequence"/>
</dbReference>
<dbReference type="InterPro" id="IPR050266">
    <property type="entry name" value="AB_hydrolase_sf"/>
</dbReference>
<evidence type="ECO:0000313" key="4">
    <source>
        <dbReference type="EMBL" id="MFC0605404.1"/>
    </source>
</evidence>
<evidence type="ECO:0000313" key="5">
    <source>
        <dbReference type="Proteomes" id="UP001589832"/>
    </source>
</evidence>
<dbReference type="InterPro" id="IPR002410">
    <property type="entry name" value="Peptidase_S33"/>
</dbReference>
<name>A0ABV6QAY2_9FLAO</name>
<dbReference type="InterPro" id="IPR000073">
    <property type="entry name" value="AB_hydrolase_1"/>
</dbReference>
<dbReference type="Pfam" id="PF00561">
    <property type="entry name" value="Abhydrolase_1"/>
    <property type="match status" value="1"/>
</dbReference>
<evidence type="ECO:0000256" key="1">
    <source>
        <dbReference type="ARBA" id="ARBA00010088"/>
    </source>
</evidence>
<keyword evidence="5" id="KW-1185">Reference proteome</keyword>
<evidence type="ECO:0000259" key="3">
    <source>
        <dbReference type="Pfam" id="PF00561"/>
    </source>
</evidence>
<sequence length="305" mass="34974">MRIAVQILYLLFSTLTCFGQKSHFLKTQDGVLYYETIGDGKPILIINGGPGFSSEGFKDIATELSSLGYKSILFDQRGTGKSTLKKIDTSTISMRQMALDIESIRKDLGIDKWILFGHSFGGMLANYYTSIYPEKVLAMIHSSSGGLDLHLLENAQENLYARLTNQEIDSLQFWRTKMLNQNNYSNRFKYNSVLASAYVYDKKHIPTVANRLMQGNTELNRMVWNDMRAINFDCKNRLKSFDKPVLILQGKQDILPDIIAYRTNSVFSKSTIFFIDKCGHYGWLDQRKIYLEKISIFLKSLDIKQ</sequence>
<dbReference type="EMBL" id="JBHLTQ010000006">
    <property type="protein sequence ID" value="MFC0605404.1"/>
    <property type="molecule type" value="Genomic_DNA"/>
</dbReference>
<keyword evidence="2 4" id="KW-0378">Hydrolase</keyword>
<comment type="similarity">
    <text evidence="1">Belongs to the peptidase S33 family.</text>
</comment>
<reference evidence="4 5" key="1">
    <citation type="submission" date="2024-09" db="EMBL/GenBank/DDBJ databases">
        <authorList>
            <person name="Sun Q."/>
            <person name="Mori K."/>
        </authorList>
    </citation>
    <scope>NUCLEOTIDE SEQUENCE [LARGE SCALE GENOMIC DNA]</scope>
    <source>
        <strain evidence="4 5">NCAIM B.02481</strain>
    </source>
</reference>
<dbReference type="Gene3D" id="3.40.50.1820">
    <property type="entry name" value="alpha/beta hydrolase"/>
    <property type="match status" value="1"/>
</dbReference>
<dbReference type="PANTHER" id="PTHR43798">
    <property type="entry name" value="MONOACYLGLYCEROL LIPASE"/>
    <property type="match status" value="1"/>
</dbReference>
<dbReference type="InterPro" id="IPR029058">
    <property type="entry name" value="AB_hydrolase_fold"/>
</dbReference>